<feature type="domain" description="Ku" evidence="5">
    <location>
        <begin position="45"/>
        <end position="175"/>
    </location>
</feature>
<protein>
    <recommendedName>
        <fullName evidence="3">Non-homologous end joining protein Ku</fullName>
    </recommendedName>
</protein>
<reference evidence="6" key="1">
    <citation type="submission" date="2021-01" db="EMBL/GenBank/DDBJ databases">
        <title>Whole genome shotgun sequence of Rugosimonospora africana NBRC 104875.</title>
        <authorList>
            <person name="Komaki H."/>
            <person name="Tamura T."/>
        </authorList>
    </citation>
    <scope>NUCLEOTIDE SEQUENCE</scope>
    <source>
        <strain evidence="6">NBRC 104875</strain>
    </source>
</reference>
<dbReference type="GO" id="GO:0003690">
    <property type="term" value="F:double-stranded DNA binding"/>
    <property type="evidence" value="ECO:0007669"/>
    <property type="project" value="UniProtKB-UniRule"/>
</dbReference>
<dbReference type="EMBL" id="BONZ01000067">
    <property type="protein sequence ID" value="GIH18445.1"/>
    <property type="molecule type" value="Genomic_DNA"/>
</dbReference>
<gene>
    <name evidence="6" type="primary">ku_2</name>
    <name evidence="3" type="synonym">ku</name>
    <name evidence="6" type="ORF">Raf01_66170</name>
</gene>
<comment type="caution">
    <text evidence="6">The sequence shown here is derived from an EMBL/GenBank/DDBJ whole genome shotgun (WGS) entry which is preliminary data.</text>
</comment>
<dbReference type="HAMAP" id="MF_01875">
    <property type="entry name" value="Prokaryotic_Ku"/>
    <property type="match status" value="1"/>
</dbReference>
<dbReference type="PANTHER" id="PTHR41251:SF1">
    <property type="entry name" value="NON-HOMOLOGOUS END JOINING PROTEIN KU"/>
    <property type="match status" value="1"/>
</dbReference>
<comment type="subunit">
    <text evidence="3">Homodimer. Interacts with LigD.</text>
</comment>
<dbReference type="Pfam" id="PF02735">
    <property type="entry name" value="Ku"/>
    <property type="match status" value="1"/>
</dbReference>
<keyword evidence="3" id="KW-0227">DNA damage</keyword>
<feature type="compositionally biased region" description="Low complexity" evidence="4">
    <location>
        <begin position="249"/>
        <end position="273"/>
    </location>
</feature>
<dbReference type="Proteomes" id="UP000642748">
    <property type="component" value="Unassembled WGS sequence"/>
</dbReference>
<dbReference type="InterPro" id="IPR016194">
    <property type="entry name" value="SPOC-like_C_dom_sf"/>
</dbReference>
<dbReference type="SMART" id="SM00559">
    <property type="entry name" value="Ku78"/>
    <property type="match status" value="1"/>
</dbReference>
<dbReference type="SUPFAM" id="SSF100939">
    <property type="entry name" value="SPOC domain-like"/>
    <property type="match status" value="1"/>
</dbReference>
<name>A0A8J3VTR1_9ACTN</name>
<accession>A0A8J3VTR1</accession>
<keyword evidence="2 3" id="KW-0233">DNA recombination</keyword>
<evidence type="ECO:0000313" key="6">
    <source>
        <dbReference type="EMBL" id="GIH18445.1"/>
    </source>
</evidence>
<evidence type="ECO:0000256" key="1">
    <source>
        <dbReference type="ARBA" id="ARBA00023125"/>
    </source>
</evidence>
<keyword evidence="7" id="KW-1185">Reference proteome</keyword>
<keyword evidence="1 3" id="KW-0238">DNA-binding</keyword>
<evidence type="ECO:0000256" key="4">
    <source>
        <dbReference type="SAM" id="MobiDB-lite"/>
    </source>
</evidence>
<organism evidence="6 7">
    <name type="scientific">Rugosimonospora africana</name>
    <dbReference type="NCBI Taxonomy" id="556532"/>
    <lineage>
        <taxon>Bacteria</taxon>
        <taxon>Bacillati</taxon>
        <taxon>Actinomycetota</taxon>
        <taxon>Actinomycetes</taxon>
        <taxon>Micromonosporales</taxon>
        <taxon>Micromonosporaceae</taxon>
        <taxon>Rugosimonospora</taxon>
    </lineage>
</organism>
<dbReference type="InterPro" id="IPR009187">
    <property type="entry name" value="Prok_Ku"/>
</dbReference>
<comment type="function">
    <text evidence="3">With LigD forms a non-homologous end joining (NHEJ) DNA repair enzyme, which repairs dsDNA breaks with reduced fidelity. Binds linear dsDNA with 5'- and 3'- overhangs but not closed circular dsDNA nor ssDNA. Recruits and stimulates the ligase activity of LigD.</text>
</comment>
<dbReference type="NCBIfam" id="TIGR02772">
    <property type="entry name" value="Ku_bact"/>
    <property type="match status" value="1"/>
</dbReference>
<feature type="region of interest" description="Disordered" evidence="4">
    <location>
        <begin position="248"/>
        <end position="393"/>
    </location>
</feature>
<feature type="compositionally biased region" description="Basic and acidic residues" evidence="4">
    <location>
        <begin position="287"/>
        <end position="297"/>
    </location>
</feature>
<dbReference type="InterPro" id="IPR006164">
    <property type="entry name" value="DNA_bd_Ku70/Ku80"/>
</dbReference>
<evidence type="ECO:0000313" key="7">
    <source>
        <dbReference type="Proteomes" id="UP000642748"/>
    </source>
</evidence>
<evidence type="ECO:0000256" key="3">
    <source>
        <dbReference type="HAMAP-Rule" id="MF_01875"/>
    </source>
</evidence>
<dbReference type="AlphaFoldDB" id="A0A8J3VTR1"/>
<dbReference type="CDD" id="cd00789">
    <property type="entry name" value="KU_like"/>
    <property type="match status" value="1"/>
</dbReference>
<keyword evidence="3" id="KW-0234">DNA repair</keyword>
<dbReference type="GO" id="GO:0006310">
    <property type="term" value="P:DNA recombination"/>
    <property type="evidence" value="ECO:0007669"/>
    <property type="project" value="UniProtKB-KW"/>
</dbReference>
<sequence>MISFGLVSVPVTLHSATREHDVAFHQFEKGTGDRIRYQRVNERTGDEVDYDDIVRGTDIGGGQYVMLESDELASVAPGRSRALDIHAFVDLDDIDPIYYQKTYYLAPGTDETSKTYALLREAMARANRAAIGTLVMRGREYLAAIRPDDDLLVLETMFFADEIRDPHKELGRLPGRVKPRPQELAIAQQLIDSMTARWNPVDYRDSYTDRVNELIDAKSSGAEVVPAEKAPAATNVVDLMDALKRSVDAARQGRSAQRGSAQRGSAQGRSARASGRRPAKKTTGGRPAKETTAERTANKTTGGRPTKKATGARPAQKTAGGRPAQKTTGGRPAKKAASGRPAKKTTGSDVRSMTKPDLQALARRLQVPGRSGMDRAELEKAVTAAQRRSRRAA</sequence>
<proteinExistence type="inferred from homology"/>
<evidence type="ECO:0000259" key="5">
    <source>
        <dbReference type="SMART" id="SM00559"/>
    </source>
</evidence>
<comment type="similarity">
    <text evidence="3">Belongs to the prokaryotic Ku family.</text>
</comment>
<dbReference type="GO" id="GO:0006303">
    <property type="term" value="P:double-strand break repair via nonhomologous end joining"/>
    <property type="evidence" value="ECO:0007669"/>
    <property type="project" value="UniProtKB-UniRule"/>
</dbReference>
<dbReference type="PANTHER" id="PTHR41251">
    <property type="entry name" value="NON-HOMOLOGOUS END JOINING PROTEIN KU"/>
    <property type="match status" value="1"/>
</dbReference>
<dbReference type="Gene3D" id="2.40.290.10">
    <property type="match status" value="1"/>
</dbReference>
<evidence type="ECO:0000256" key="2">
    <source>
        <dbReference type="ARBA" id="ARBA00023172"/>
    </source>
</evidence>